<evidence type="ECO:0000313" key="1">
    <source>
        <dbReference type="EMBL" id="GBM22015.1"/>
    </source>
</evidence>
<evidence type="ECO:0000313" key="2">
    <source>
        <dbReference type="Proteomes" id="UP000499080"/>
    </source>
</evidence>
<accession>A0A4Y2E2C5</accession>
<sequence>MHTRELVGEDGFLVVKLFPPLPAANHKVYFETKTSLPAGGCFECVESSKSPDGDPQWPFSRKSGFFSSKEKKELIFRSVLEIT</sequence>
<dbReference type="Proteomes" id="UP000499080">
    <property type="component" value="Unassembled WGS sequence"/>
</dbReference>
<name>A0A4Y2E2C5_ARAVE</name>
<keyword evidence="2" id="KW-1185">Reference proteome</keyword>
<reference evidence="1 2" key="1">
    <citation type="journal article" date="2019" name="Sci. Rep.">
        <title>Orb-weaving spider Araneus ventricosus genome elucidates the spidroin gene catalogue.</title>
        <authorList>
            <person name="Kono N."/>
            <person name="Nakamura H."/>
            <person name="Ohtoshi R."/>
            <person name="Moran D.A.P."/>
            <person name="Shinohara A."/>
            <person name="Yoshida Y."/>
            <person name="Fujiwara M."/>
            <person name="Mori M."/>
            <person name="Tomita M."/>
            <person name="Arakawa K."/>
        </authorList>
    </citation>
    <scope>NUCLEOTIDE SEQUENCE [LARGE SCALE GENOMIC DNA]</scope>
</reference>
<dbReference type="AlphaFoldDB" id="A0A4Y2E2C5"/>
<protein>
    <submittedName>
        <fullName evidence="1">Uncharacterized protein</fullName>
    </submittedName>
</protein>
<comment type="caution">
    <text evidence="1">The sequence shown here is derived from an EMBL/GenBank/DDBJ whole genome shotgun (WGS) entry which is preliminary data.</text>
</comment>
<gene>
    <name evidence="1" type="ORF">AVEN_242687_1</name>
</gene>
<dbReference type="EMBL" id="BGPR01000472">
    <property type="protein sequence ID" value="GBM22015.1"/>
    <property type="molecule type" value="Genomic_DNA"/>
</dbReference>
<organism evidence="1 2">
    <name type="scientific">Araneus ventricosus</name>
    <name type="common">Orbweaver spider</name>
    <name type="synonym">Epeira ventricosa</name>
    <dbReference type="NCBI Taxonomy" id="182803"/>
    <lineage>
        <taxon>Eukaryota</taxon>
        <taxon>Metazoa</taxon>
        <taxon>Ecdysozoa</taxon>
        <taxon>Arthropoda</taxon>
        <taxon>Chelicerata</taxon>
        <taxon>Arachnida</taxon>
        <taxon>Araneae</taxon>
        <taxon>Araneomorphae</taxon>
        <taxon>Entelegynae</taxon>
        <taxon>Araneoidea</taxon>
        <taxon>Araneidae</taxon>
        <taxon>Araneus</taxon>
    </lineage>
</organism>
<proteinExistence type="predicted"/>